<gene>
    <name evidence="1" type="ORF">MIMGU_mgv1a022885mg</name>
</gene>
<reference evidence="1 2" key="1">
    <citation type="journal article" date="2013" name="Proc. Natl. Acad. Sci. U.S.A.">
        <title>Fine-scale variation in meiotic recombination in Mimulus inferred from population shotgun sequencing.</title>
        <authorList>
            <person name="Hellsten U."/>
            <person name="Wright K.M."/>
            <person name="Jenkins J."/>
            <person name="Shu S."/>
            <person name="Yuan Y."/>
            <person name="Wessler S.R."/>
            <person name="Schmutz J."/>
            <person name="Willis J.H."/>
            <person name="Rokhsar D.S."/>
        </authorList>
    </citation>
    <scope>NUCLEOTIDE SEQUENCE [LARGE SCALE GENOMIC DNA]</scope>
    <source>
        <strain evidence="2">cv. DUN x IM62</strain>
    </source>
</reference>
<dbReference type="EMBL" id="KI632295">
    <property type="protein sequence ID" value="EYU19350.1"/>
    <property type="molecule type" value="Genomic_DNA"/>
</dbReference>
<dbReference type="Proteomes" id="UP000030748">
    <property type="component" value="Unassembled WGS sequence"/>
</dbReference>
<organism evidence="1 2">
    <name type="scientific">Erythranthe guttata</name>
    <name type="common">Yellow monkey flower</name>
    <name type="synonym">Mimulus guttatus</name>
    <dbReference type="NCBI Taxonomy" id="4155"/>
    <lineage>
        <taxon>Eukaryota</taxon>
        <taxon>Viridiplantae</taxon>
        <taxon>Streptophyta</taxon>
        <taxon>Embryophyta</taxon>
        <taxon>Tracheophyta</taxon>
        <taxon>Spermatophyta</taxon>
        <taxon>Magnoliopsida</taxon>
        <taxon>eudicotyledons</taxon>
        <taxon>Gunneridae</taxon>
        <taxon>Pentapetalae</taxon>
        <taxon>asterids</taxon>
        <taxon>lamiids</taxon>
        <taxon>Lamiales</taxon>
        <taxon>Phrymaceae</taxon>
        <taxon>Erythranthe</taxon>
    </lineage>
</organism>
<dbReference type="AlphaFoldDB" id="A0A022PYN4"/>
<evidence type="ECO:0000313" key="2">
    <source>
        <dbReference type="Proteomes" id="UP000030748"/>
    </source>
</evidence>
<evidence type="ECO:0000313" key="1">
    <source>
        <dbReference type="EMBL" id="EYU19350.1"/>
    </source>
</evidence>
<proteinExistence type="predicted"/>
<dbReference type="PANTHER" id="PTHR35123:SF3">
    <property type="entry name" value="TRANSMEMBRANE PROTEIN"/>
    <property type="match status" value="1"/>
</dbReference>
<dbReference type="eggNOG" id="ENOG502S5P8">
    <property type="taxonomic scope" value="Eukaryota"/>
</dbReference>
<accession>A0A022PYN4</accession>
<keyword evidence="2" id="KW-1185">Reference proteome</keyword>
<protein>
    <submittedName>
        <fullName evidence="1">Uncharacterized protein</fullName>
    </submittedName>
</protein>
<sequence>MCTHRGAGQGGYGFSGFSNGTDSAKYERLVSRRSDEKTNTIRARRLMCTKKVHGRVKLGVKLSRSRKVNWKPFSIMFMLPKKIAKIYGCFVKRMKMDEAFPAIIFSCQWGLPILSHSYLINSR</sequence>
<dbReference type="PANTHER" id="PTHR35123">
    <property type="entry name" value="OS07G0633900 PROTEIN-RELATED"/>
    <property type="match status" value="1"/>
</dbReference>
<name>A0A022PYN4_ERYGU</name>